<dbReference type="GO" id="GO:0051028">
    <property type="term" value="P:mRNA transport"/>
    <property type="evidence" value="ECO:0007669"/>
    <property type="project" value="UniProtKB-KW"/>
</dbReference>
<keyword evidence="3" id="KW-0509">mRNA transport</keyword>
<dbReference type="AlphaFoldDB" id="A0A4U0UEI0"/>
<feature type="compositionally biased region" description="Polar residues" evidence="8">
    <location>
        <begin position="164"/>
        <end position="223"/>
    </location>
</feature>
<evidence type="ECO:0000256" key="6">
    <source>
        <dbReference type="ARBA" id="ARBA00023132"/>
    </source>
</evidence>
<feature type="compositionally biased region" description="Polar residues" evidence="8">
    <location>
        <begin position="428"/>
        <end position="449"/>
    </location>
</feature>
<feature type="compositionally biased region" description="Low complexity" evidence="8">
    <location>
        <begin position="676"/>
        <end position="714"/>
    </location>
</feature>
<evidence type="ECO:0000313" key="11">
    <source>
        <dbReference type="Proteomes" id="UP000308549"/>
    </source>
</evidence>
<evidence type="ECO:0000256" key="5">
    <source>
        <dbReference type="ARBA" id="ARBA00023010"/>
    </source>
</evidence>
<keyword evidence="5" id="KW-0811">Translocation</keyword>
<evidence type="ECO:0000259" key="9">
    <source>
        <dbReference type="PROSITE" id="PS50196"/>
    </source>
</evidence>
<dbReference type="InterPro" id="IPR053074">
    <property type="entry name" value="NPC_Nucleoporin"/>
</dbReference>
<feature type="compositionally biased region" description="Basic and acidic residues" evidence="8">
    <location>
        <begin position="543"/>
        <end position="558"/>
    </location>
</feature>
<feature type="compositionally biased region" description="Polar residues" evidence="8">
    <location>
        <begin position="268"/>
        <end position="293"/>
    </location>
</feature>
<keyword evidence="11" id="KW-1185">Reference proteome</keyword>
<dbReference type="Proteomes" id="UP000308549">
    <property type="component" value="Unassembled WGS sequence"/>
</dbReference>
<feature type="region of interest" description="Disordered" evidence="8">
    <location>
        <begin position="786"/>
        <end position="860"/>
    </location>
</feature>
<comment type="subcellular location">
    <subcellularLocation>
        <location evidence="1">Nucleus</location>
        <location evidence="1">Nuclear pore complex</location>
    </subcellularLocation>
</comment>
<feature type="compositionally biased region" description="Basic and acidic residues" evidence="8">
    <location>
        <begin position="754"/>
        <end position="763"/>
    </location>
</feature>
<accession>A0A4U0UEI0</accession>
<keyword evidence="4" id="KW-0653">Protein transport</keyword>
<feature type="compositionally biased region" description="Low complexity" evidence="8">
    <location>
        <begin position="728"/>
        <end position="738"/>
    </location>
</feature>
<feature type="region of interest" description="Disordered" evidence="8">
    <location>
        <begin position="1"/>
        <end position="614"/>
    </location>
</feature>
<protein>
    <recommendedName>
        <fullName evidence="9">RanBD1 domain-containing protein</fullName>
    </recommendedName>
</protein>
<keyword evidence="2" id="KW-0813">Transport</keyword>
<evidence type="ECO:0000256" key="8">
    <source>
        <dbReference type="SAM" id="MobiDB-lite"/>
    </source>
</evidence>
<dbReference type="GO" id="GO:0015031">
    <property type="term" value="P:protein transport"/>
    <property type="evidence" value="ECO:0007669"/>
    <property type="project" value="UniProtKB-KW"/>
</dbReference>
<evidence type="ECO:0000256" key="7">
    <source>
        <dbReference type="ARBA" id="ARBA00023242"/>
    </source>
</evidence>
<evidence type="ECO:0000256" key="4">
    <source>
        <dbReference type="ARBA" id="ARBA00022927"/>
    </source>
</evidence>
<feature type="compositionally biased region" description="Acidic residues" evidence="8">
    <location>
        <begin position="931"/>
        <end position="941"/>
    </location>
</feature>
<dbReference type="PANTHER" id="PTHR38697:SF1">
    <property type="entry name" value="NUCLEAR PORE COMPLEX PROTEIN SIMILAR TO S. CEREVISIAE NUP2 (EUROFUNG)"/>
    <property type="match status" value="1"/>
</dbReference>
<dbReference type="GO" id="GO:0005643">
    <property type="term" value="C:nuclear pore"/>
    <property type="evidence" value="ECO:0007669"/>
    <property type="project" value="UniProtKB-SubCell"/>
</dbReference>
<feature type="compositionally biased region" description="Basic and acidic residues" evidence="8">
    <location>
        <begin position="944"/>
        <end position="962"/>
    </location>
</feature>
<reference evidence="10 11" key="1">
    <citation type="submission" date="2017-03" db="EMBL/GenBank/DDBJ databases">
        <title>Genomes of endolithic fungi from Antarctica.</title>
        <authorList>
            <person name="Coleine C."/>
            <person name="Masonjones S."/>
            <person name="Stajich J.E."/>
        </authorList>
    </citation>
    <scope>NUCLEOTIDE SEQUENCE [LARGE SCALE GENOMIC DNA]</scope>
    <source>
        <strain evidence="10 11">CCFEE 6315</strain>
    </source>
</reference>
<feature type="compositionally biased region" description="Polar residues" evidence="8">
    <location>
        <begin position="231"/>
        <end position="241"/>
    </location>
</feature>
<dbReference type="Gene3D" id="2.30.29.30">
    <property type="entry name" value="Pleckstrin-homology domain (PH domain)/Phosphotyrosine-binding domain (PTB)"/>
    <property type="match status" value="1"/>
</dbReference>
<dbReference type="InterPro" id="IPR011993">
    <property type="entry name" value="PH-like_dom_sf"/>
</dbReference>
<feature type="compositionally biased region" description="Polar residues" evidence="8">
    <location>
        <begin position="835"/>
        <end position="846"/>
    </location>
</feature>
<evidence type="ECO:0000256" key="1">
    <source>
        <dbReference type="ARBA" id="ARBA00004567"/>
    </source>
</evidence>
<dbReference type="SUPFAM" id="SSF50729">
    <property type="entry name" value="PH domain-like"/>
    <property type="match status" value="1"/>
</dbReference>
<feature type="compositionally biased region" description="Basic and acidic residues" evidence="8">
    <location>
        <begin position="1115"/>
        <end position="1134"/>
    </location>
</feature>
<evidence type="ECO:0000256" key="2">
    <source>
        <dbReference type="ARBA" id="ARBA00022448"/>
    </source>
</evidence>
<evidence type="ECO:0000313" key="10">
    <source>
        <dbReference type="EMBL" id="TKA33262.1"/>
    </source>
</evidence>
<dbReference type="PROSITE" id="PS50196">
    <property type="entry name" value="RANBD1"/>
    <property type="match status" value="1"/>
</dbReference>
<feature type="region of interest" description="Disordered" evidence="8">
    <location>
        <begin position="872"/>
        <end position="974"/>
    </location>
</feature>
<feature type="compositionally biased region" description="Polar residues" evidence="8">
    <location>
        <begin position="880"/>
        <end position="890"/>
    </location>
</feature>
<feature type="compositionally biased region" description="Low complexity" evidence="8">
    <location>
        <begin position="457"/>
        <end position="473"/>
    </location>
</feature>
<dbReference type="Pfam" id="PF00638">
    <property type="entry name" value="Ran_BP1"/>
    <property type="match status" value="1"/>
</dbReference>
<feature type="region of interest" description="Disordered" evidence="8">
    <location>
        <begin position="990"/>
        <end position="1042"/>
    </location>
</feature>
<keyword evidence="6" id="KW-0906">Nuclear pore complex</keyword>
<feature type="compositionally biased region" description="Polar residues" evidence="8">
    <location>
        <begin position="474"/>
        <end position="500"/>
    </location>
</feature>
<comment type="caution">
    <text evidence="10">The sequence shown here is derived from an EMBL/GenBank/DDBJ whole genome shotgun (WGS) entry which is preliminary data.</text>
</comment>
<dbReference type="PANTHER" id="PTHR38697">
    <property type="entry name" value="NUCLEAR PORE COMPLEX PROTEIN SIMILAR TO S. CEREVISIAE NUP2 (EUROFUNG)"/>
    <property type="match status" value="1"/>
</dbReference>
<evidence type="ECO:0000256" key="3">
    <source>
        <dbReference type="ARBA" id="ARBA00022816"/>
    </source>
</evidence>
<proteinExistence type="predicted"/>
<organism evidence="10 11">
    <name type="scientific">Salinomyces thailandicus</name>
    <dbReference type="NCBI Taxonomy" id="706561"/>
    <lineage>
        <taxon>Eukaryota</taxon>
        <taxon>Fungi</taxon>
        <taxon>Dikarya</taxon>
        <taxon>Ascomycota</taxon>
        <taxon>Pezizomycotina</taxon>
        <taxon>Dothideomycetes</taxon>
        <taxon>Dothideomycetidae</taxon>
        <taxon>Mycosphaerellales</taxon>
        <taxon>Teratosphaeriaceae</taxon>
        <taxon>Salinomyces</taxon>
    </lineage>
</organism>
<dbReference type="Pfam" id="PF08911">
    <property type="entry name" value="NUP50"/>
    <property type="match status" value="1"/>
</dbReference>
<feature type="compositionally biased region" description="Low complexity" evidence="8">
    <location>
        <begin position="60"/>
        <end position="69"/>
    </location>
</feature>
<name>A0A4U0UEI0_9PEZI</name>
<feature type="compositionally biased region" description="Polar residues" evidence="8">
    <location>
        <begin position="99"/>
        <end position="116"/>
    </location>
</feature>
<sequence>MSKRGAENQGGGDRYGGYNDMQQDMGGGEDKPQRANAAQLARRKIASAKGKAGVRSRQQSPAIAPPSASNPFQSFQPPPAASGFSFSMPAGTTPPPNFGASQPTQQNGFGSSQANEAPSFGGFGSNQPNNASKFGGFGSTNNSQPAQNGFNPNPSFGFSGGQTNGAASTPSTSFFGQTPGQSQQEPKMNGFGSTPSLSFGSQPSQPQQNGTSSFTFGSSQPQQEMPKPNAPSFTFGQTPQANGDKPAGTGLFGSTLAASGEAPKNGGSIFSSLQNNNNGIKPGMFTQSQANDEQTPKPANPFANMNFGQQNKEKEQEAPKASFGVEQTKQGQGSAAPKAPFSFGTSQQQVKTAEQTPAQKPLFGFGGQEEKKKLQNTPKAFSGSEEPAKPANPFGTFKFGQQQETPASKPPAQDNAAPKTNLFGSIGQPASSAPTFSLNGSQSEQTPKPTGSMFGGSAQSQSQESAAPSASFQFGASQQEDTSMASVTNTPQKPTEQQPESRAAPQTPAAGKSLFERASQQVPATAPKPSLSFGASAAPAPNVDKDSNKGKSLFERMTPRQPEPPATAPRPTMAPLGLSSTSNAAAPPLFKTPDASTQPAPQHTSADSTKVAPWSTSAPDYAKLKQLNESILAHLKAADPSKDWSVMFEYYMTEASKVMGREAFRPLPEPTQKPLSPAASSHSFNGSSNSKASSHSGGSHAMAAPPPGQSMQQPPSTPAGPSVANVFAQAAQPPATAPVNRKRSADEGLAEPPATEKRAKPSDSVEYPKLPNTASKASRLFEAALDPSTSSSKVGLADSDVHGTAPFAPAFKPNPTAKFGASAAAPHSDKPSEPGNVSDTTHSQFSPADRPQKGPHLVPYSAFAPRCSFETPQVRANPFGSESFSASAAPTSGGFKPTLGATAGGSTNFLSAFGKQAESAAEQAKRKRMDEDYDSEDEDQASWEAKDREEQEAKKRRIEEAAKSAPSFSFKPVAGAASSGSIFKLGAEQNAVEASKTPAEGKANGEIDQGSRDYSWGPSTPIKFGAPTGQESTTPAAAPPKNIFAGLFGSSATPANKGAGDELGKLAPPPVGFVFGGPKGAPSDASRTTTPGLATDGEGSGAATTDDAGDGEPADEPKDKQQEDMSKLTDAEREGHDVLLEVAIAKGSKYDDKKSENGAIVKGWVEKGKGPLYILKDQSTGKTRVLLKVGPMGRIAMNFAAKPEFKYENEAGKKTVGASFVDHLDPKQGTSGTPSRWMIMVGQPETAAKIASLLEEHKLN</sequence>
<dbReference type="OrthoDB" id="10265837at2759"/>
<keyword evidence="7" id="KW-0539">Nucleus</keyword>
<feature type="compositionally biased region" description="Polar residues" evidence="8">
    <location>
        <begin position="343"/>
        <end position="358"/>
    </location>
</feature>
<feature type="region of interest" description="Disordered" evidence="8">
    <location>
        <begin position="1069"/>
        <end position="1134"/>
    </location>
</feature>
<feature type="region of interest" description="Disordered" evidence="8">
    <location>
        <begin position="662"/>
        <end position="771"/>
    </location>
</feature>
<dbReference type="InterPro" id="IPR015007">
    <property type="entry name" value="NUP2/50/61"/>
</dbReference>
<feature type="compositionally biased region" description="Polar residues" evidence="8">
    <location>
        <begin position="139"/>
        <end position="156"/>
    </location>
</feature>
<feature type="compositionally biased region" description="Polar residues" evidence="8">
    <location>
        <begin position="594"/>
        <end position="614"/>
    </location>
</feature>
<feature type="domain" description="RanBD1" evidence="9">
    <location>
        <begin position="1110"/>
        <end position="1260"/>
    </location>
</feature>
<dbReference type="InterPro" id="IPR000156">
    <property type="entry name" value="Ran_bind_dom"/>
</dbReference>
<dbReference type="EMBL" id="NAJL01000003">
    <property type="protein sequence ID" value="TKA33262.1"/>
    <property type="molecule type" value="Genomic_DNA"/>
</dbReference>
<gene>
    <name evidence="10" type="ORF">B0A50_00815</name>
</gene>